<accession>A0A7R9PLX2</accession>
<reference evidence="1" key="1">
    <citation type="submission" date="2020-11" db="EMBL/GenBank/DDBJ databases">
        <authorList>
            <person name="Tran Van P."/>
        </authorList>
    </citation>
    <scope>NUCLEOTIDE SEQUENCE</scope>
</reference>
<protein>
    <submittedName>
        <fullName evidence="1">Uncharacterized protein</fullName>
    </submittedName>
</protein>
<evidence type="ECO:0000313" key="1">
    <source>
        <dbReference type="EMBL" id="CAD7594819.1"/>
    </source>
</evidence>
<name>A0A7R9PLX2_TIMGE</name>
<gene>
    <name evidence="1" type="ORF">TGEB3V08_LOCUS5814</name>
</gene>
<organism evidence="1">
    <name type="scientific">Timema genevievae</name>
    <name type="common">Walking stick</name>
    <dbReference type="NCBI Taxonomy" id="629358"/>
    <lineage>
        <taxon>Eukaryota</taxon>
        <taxon>Metazoa</taxon>
        <taxon>Ecdysozoa</taxon>
        <taxon>Arthropoda</taxon>
        <taxon>Hexapoda</taxon>
        <taxon>Insecta</taxon>
        <taxon>Pterygota</taxon>
        <taxon>Neoptera</taxon>
        <taxon>Polyneoptera</taxon>
        <taxon>Phasmatodea</taxon>
        <taxon>Timematodea</taxon>
        <taxon>Timematoidea</taxon>
        <taxon>Timematidae</taxon>
        <taxon>Timema</taxon>
    </lineage>
</organism>
<dbReference type="EMBL" id="OE841225">
    <property type="protein sequence ID" value="CAD7594819.1"/>
    <property type="molecule type" value="Genomic_DNA"/>
</dbReference>
<sequence length="109" mass="12375">MKKPFCKIILSSPDRDSNLDLPVISSLIYYESSALDHVANEKVVVPKRTALLLDKIMVALQKAVDEDSSVAAIPPNMPDSTMDLQRRGQQKGRVYWRCYFNAVTCFKRK</sequence>
<proteinExistence type="predicted"/>
<dbReference type="AlphaFoldDB" id="A0A7R9PLX2"/>